<dbReference type="Pfam" id="PF00078">
    <property type="entry name" value="RVT_1"/>
    <property type="match status" value="1"/>
</dbReference>
<reference evidence="3 4" key="1">
    <citation type="submission" date="2020-03" db="EMBL/GenBank/DDBJ databases">
        <title>Tamlana sp. nov, isolated from XXX.</title>
        <authorList>
            <person name="Cao W.R."/>
        </authorList>
    </citation>
    <scope>NUCLEOTIDE SEQUENCE [LARGE SCALE GENOMIC DNA]</scope>
    <source>
        <strain evidence="3 4">HST1-43</strain>
    </source>
</reference>
<evidence type="ECO:0000259" key="2">
    <source>
        <dbReference type="PROSITE" id="PS50878"/>
    </source>
</evidence>
<sequence>ENGGKSPIGIPTIKDRIAQQACKIVIEPIWEADFDDSSHGFRPKRAAKGAVTEIRNNLKQGKQEVYDADLSKYFDTIPHDKLEIALKERIVDPRVLYLIKQWLKVPVVEENGRYTGGKRSKKGTPQGGVISPLLANIYMNLLDRIVNRVGSYFHKQGIRMIRYADDFILMAKQINEESLSKLVRLLERMGLTLNADKSKRVNARESSFDFLGFTFRYDRSPFDKGKRFWNIVPKAKSQQKIRQKINEKLKQIGHFPANDVVRELNPIIRGWMNYYKIEKVSYTQISSRKLEEYLRIRLTRFYNRKSQRKSSLYGTQAFAILVKEYGLIKPYKTSGIRPVNARR</sequence>
<keyword evidence="3" id="KW-0548">Nucleotidyltransferase</keyword>
<feature type="domain" description="Reverse transcriptase" evidence="2">
    <location>
        <begin position="1"/>
        <end position="215"/>
    </location>
</feature>
<feature type="non-terminal residue" evidence="3">
    <location>
        <position position="1"/>
    </location>
</feature>
<evidence type="ECO:0000313" key="4">
    <source>
        <dbReference type="Proteomes" id="UP000760545"/>
    </source>
</evidence>
<keyword evidence="4" id="KW-1185">Reference proteome</keyword>
<dbReference type="NCBIfam" id="TIGR04416">
    <property type="entry name" value="group_II_RT_mat"/>
    <property type="match status" value="1"/>
</dbReference>
<name>A0ABX1DEX9_9FLAO</name>
<dbReference type="InterPro" id="IPR030931">
    <property type="entry name" value="Group_II_RT_mat"/>
</dbReference>
<dbReference type="RefSeq" id="WP_167919877.1">
    <property type="nucleotide sequence ID" value="NZ_JAAVJS010000047.1"/>
</dbReference>
<comment type="similarity">
    <text evidence="1">Belongs to the bacterial reverse transcriptase family.</text>
</comment>
<dbReference type="SUPFAM" id="SSF56672">
    <property type="entry name" value="DNA/RNA polymerases"/>
    <property type="match status" value="1"/>
</dbReference>
<dbReference type="InterPro" id="IPR013597">
    <property type="entry name" value="Mat_intron_G2"/>
</dbReference>
<evidence type="ECO:0000256" key="1">
    <source>
        <dbReference type="ARBA" id="ARBA00034120"/>
    </source>
</evidence>
<dbReference type="EMBL" id="JAAVJS010000047">
    <property type="protein sequence ID" value="NJX16886.1"/>
    <property type="molecule type" value="Genomic_DNA"/>
</dbReference>
<dbReference type="PROSITE" id="PS50878">
    <property type="entry name" value="RT_POL"/>
    <property type="match status" value="1"/>
</dbReference>
<keyword evidence="3" id="KW-0808">Transferase</keyword>
<dbReference type="InterPro" id="IPR000477">
    <property type="entry name" value="RT_dom"/>
</dbReference>
<dbReference type="InterPro" id="IPR043128">
    <property type="entry name" value="Rev_trsase/Diguanyl_cyclase"/>
</dbReference>
<dbReference type="CDD" id="cd01651">
    <property type="entry name" value="RT_G2_intron"/>
    <property type="match status" value="1"/>
</dbReference>
<organism evidence="3 4">
    <name type="scientific">Tamlana crocina</name>
    <dbReference type="NCBI Taxonomy" id="393006"/>
    <lineage>
        <taxon>Bacteria</taxon>
        <taxon>Pseudomonadati</taxon>
        <taxon>Bacteroidota</taxon>
        <taxon>Flavobacteriia</taxon>
        <taxon>Flavobacteriales</taxon>
        <taxon>Flavobacteriaceae</taxon>
        <taxon>Tamlana</taxon>
    </lineage>
</organism>
<proteinExistence type="inferred from homology"/>
<dbReference type="GO" id="GO:0003964">
    <property type="term" value="F:RNA-directed DNA polymerase activity"/>
    <property type="evidence" value="ECO:0007669"/>
    <property type="project" value="UniProtKB-KW"/>
</dbReference>
<comment type="caution">
    <text evidence="3">The sequence shown here is derived from an EMBL/GenBank/DDBJ whole genome shotgun (WGS) entry which is preliminary data.</text>
</comment>
<protein>
    <submittedName>
        <fullName evidence="3">Group II intron reverse transcriptase/maturase</fullName>
        <ecNumber evidence="3">2.7.7.49</ecNumber>
    </submittedName>
</protein>
<dbReference type="PANTHER" id="PTHR34047">
    <property type="entry name" value="NUCLEAR INTRON MATURASE 1, MITOCHONDRIAL-RELATED"/>
    <property type="match status" value="1"/>
</dbReference>
<dbReference type="Proteomes" id="UP000760545">
    <property type="component" value="Unassembled WGS sequence"/>
</dbReference>
<evidence type="ECO:0000313" key="3">
    <source>
        <dbReference type="EMBL" id="NJX16886.1"/>
    </source>
</evidence>
<dbReference type="PANTHER" id="PTHR34047:SF8">
    <property type="entry name" value="PROTEIN YKFC"/>
    <property type="match status" value="1"/>
</dbReference>
<keyword evidence="3" id="KW-0695">RNA-directed DNA polymerase</keyword>
<dbReference type="InterPro" id="IPR051083">
    <property type="entry name" value="GrpII_Intron_Splice-Mob/Def"/>
</dbReference>
<dbReference type="Pfam" id="PF08388">
    <property type="entry name" value="GIIM"/>
    <property type="match status" value="1"/>
</dbReference>
<gene>
    <name evidence="3" type="primary">ltrA</name>
    <name evidence="3" type="ORF">HC176_15520</name>
</gene>
<dbReference type="EC" id="2.7.7.49" evidence="3"/>
<dbReference type="InterPro" id="IPR043502">
    <property type="entry name" value="DNA/RNA_pol_sf"/>
</dbReference>
<accession>A0ABX1DEX9</accession>
<dbReference type="Gene3D" id="3.30.70.270">
    <property type="match status" value="1"/>
</dbReference>